<dbReference type="RefSeq" id="WP_064347534.1">
    <property type="nucleotide sequence ID" value="NZ_KQ956870.1"/>
</dbReference>
<comment type="caution">
    <text evidence="13">The sequence shown here is derived from an EMBL/GenBank/DDBJ whole genome shotgun (WGS) entry which is preliminary data.</text>
</comment>
<dbReference type="PROSITE" id="PS51178">
    <property type="entry name" value="PASTA"/>
    <property type="match status" value="2"/>
</dbReference>
<keyword evidence="3" id="KW-0808">Transferase</keyword>
<feature type="domain" description="Protein kinase" evidence="11">
    <location>
        <begin position="17"/>
        <end position="279"/>
    </location>
</feature>
<keyword evidence="6" id="KW-0067">ATP-binding</keyword>
<evidence type="ECO:0000256" key="3">
    <source>
        <dbReference type="ARBA" id="ARBA00022679"/>
    </source>
</evidence>
<evidence type="ECO:0000259" key="12">
    <source>
        <dbReference type="PROSITE" id="PS51178"/>
    </source>
</evidence>
<dbReference type="OrthoDB" id="9762169at2"/>
<dbReference type="Proteomes" id="UP000070687">
    <property type="component" value="Unassembled WGS sequence"/>
</dbReference>
<dbReference type="FunFam" id="3.30.200.20:FF:000035">
    <property type="entry name" value="Serine/threonine protein kinase Stk1"/>
    <property type="match status" value="1"/>
</dbReference>
<feature type="transmembrane region" description="Helical" evidence="10">
    <location>
        <begin position="477"/>
        <end position="501"/>
    </location>
</feature>
<dbReference type="AlphaFoldDB" id="A0A133NSE2"/>
<protein>
    <recommendedName>
        <fullName evidence="1">non-specific serine/threonine protein kinase</fullName>
        <ecNumber evidence="1">2.7.11.1</ecNumber>
    </recommendedName>
</protein>
<dbReference type="EMBL" id="LRQB01000075">
    <property type="protein sequence ID" value="KXA19199.1"/>
    <property type="molecule type" value="Genomic_DNA"/>
</dbReference>
<gene>
    <name evidence="13" type="ORF">HMPREF3208_01184</name>
</gene>
<dbReference type="SMART" id="SM00220">
    <property type="entry name" value="S_TKc"/>
    <property type="match status" value="1"/>
</dbReference>
<dbReference type="GO" id="GO:0004674">
    <property type="term" value="F:protein serine/threonine kinase activity"/>
    <property type="evidence" value="ECO:0007669"/>
    <property type="project" value="UniProtKB-KW"/>
</dbReference>
<keyword evidence="2" id="KW-0723">Serine/threonine-protein kinase</keyword>
<dbReference type="EC" id="2.7.11.1" evidence="1"/>
<dbReference type="Pfam" id="PF00069">
    <property type="entry name" value="Pkinase"/>
    <property type="match status" value="1"/>
</dbReference>
<evidence type="ECO:0000256" key="2">
    <source>
        <dbReference type="ARBA" id="ARBA00022527"/>
    </source>
</evidence>
<evidence type="ECO:0000256" key="10">
    <source>
        <dbReference type="SAM" id="Phobius"/>
    </source>
</evidence>
<dbReference type="PANTHER" id="PTHR43289:SF34">
    <property type="entry name" value="SERINE_THREONINE-PROTEIN KINASE YBDM-RELATED"/>
    <property type="match status" value="1"/>
</dbReference>
<keyword evidence="10" id="KW-0472">Membrane</keyword>
<dbReference type="Gene3D" id="3.30.200.20">
    <property type="entry name" value="Phosphorylase Kinase, domain 1"/>
    <property type="match status" value="1"/>
</dbReference>
<comment type="catalytic activity">
    <reaction evidence="7">
        <text>L-threonyl-[protein] + ATP = O-phospho-L-threonyl-[protein] + ADP + H(+)</text>
        <dbReference type="Rhea" id="RHEA:46608"/>
        <dbReference type="Rhea" id="RHEA-COMP:11060"/>
        <dbReference type="Rhea" id="RHEA-COMP:11605"/>
        <dbReference type="ChEBI" id="CHEBI:15378"/>
        <dbReference type="ChEBI" id="CHEBI:30013"/>
        <dbReference type="ChEBI" id="CHEBI:30616"/>
        <dbReference type="ChEBI" id="CHEBI:61977"/>
        <dbReference type="ChEBI" id="CHEBI:456216"/>
        <dbReference type="EC" id="2.7.11.1"/>
    </reaction>
</comment>
<keyword evidence="4" id="KW-0547">Nucleotide-binding</keyword>
<dbReference type="InterPro" id="IPR005543">
    <property type="entry name" value="PASTA_dom"/>
</dbReference>
<proteinExistence type="predicted"/>
<evidence type="ECO:0000256" key="5">
    <source>
        <dbReference type="ARBA" id="ARBA00022777"/>
    </source>
</evidence>
<reference evidence="13 14" key="1">
    <citation type="submission" date="2016-01" db="EMBL/GenBank/DDBJ databases">
        <authorList>
            <person name="Oliw E.H."/>
        </authorList>
    </citation>
    <scope>NUCLEOTIDE SEQUENCE [LARGE SCALE GENOMIC DNA]</scope>
    <source>
        <strain evidence="13 14">PSS_7772B</strain>
    </source>
</reference>
<dbReference type="CDD" id="cd06577">
    <property type="entry name" value="PASTA_pknB"/>
    <property type="match status" value="3"/>
</dbReference>
<feature type="domain" description="PASTA" evidence="12">
    <location>
        <begin position="661"/>
        <end position="727"/>
    </location>
</feature>
<dbReference type="InterPro" id="IPR000719">
    <property type="entry name" value="Prot_kinase_dom"/>
</dbReference>
<feature type="compositionally biased region" description="Polar residues" evidence="9">
    <location>
        <begin position="445"/>
        <end position="463"/>
    </location>
</feature>
<keyword evidence="10" id="KW-1133">Transmembrane helix</keyword>
<dbReference type="InterPro" id="IPR011009">
    <property type="entry name" value="Kinase-like_dom_sf"/>
</dbReference>
<evidence type="ECO:0000256" key="1">
    <source>
        <dbReference type="ARBA" id="ARBA00012513"/>
    </source>
</evidence>
<keyword evidence="5 13" id="KW-0418">Kinase</keyword>
<dbReference type="PATRIC" id="fig|2702.100.peg.1170"/>
<dbReference type="SUPFAM" id="SSF56112">
    <property type="entry name" value="Protein kinase-like (PK-like)"/>
    <property type="match status" value="1"/>
</dbReference>
<evidence type="ECO:0000256" key="4">
    <source>
        <dbReference type="ARBA" id="ARBA00022741"/>
    </source>
</evidence>
<dbReference type="SMART" id="SM00740">
    <property type="entry name" value="PASTA"/>
    <property type="match status" value="4"/>
</dbReference>
<sequence>MDEATQVQLGMCIENRYRIVRKIAQGGMATVYQAQDERLNRTVAIKIMHTQLAQGVHREQFVARFRQEATSAAAIANPHIVQVYDTGEYEGLDYLVMEYVHGVNLRYEMNMQGTFSVRDTLRLLAETLDGLASAHQAGVVHRDIKPENILINDRGHVQITDFGLARAISQATLSSTGLLLGTAAYLAPELIEHNLATPQGDLYSAGMMSWEMLAGKVPFVADNPVTLVFKHVHENTPSISTACPGINEKVAQFIAKLTARNMNERPQNASEALTQLRALSMQLSTEDWQYKLDEQHNDQNIFSETPLNNLRAPSALNYDKQENATHDADMTQAIHTAPDYATQHNTDFVDESFHDETLAIPHVENVSTLKETANNRISDNETRNDSMNNTVLLNDDFAVDTLQQKTQAMPWSPVDPKSAVNDTQDNPLSEFDDSNMPTIAINAHNFNNNQHDTSSLKSPVSDNKPSKKSSHSSHKRAFIIAGCCSFGVLALAAIGSFWYLLGPGSYWSLPKPDDLQCAKQHICKITDVNWKQYERTLKVAGIPYDVSQDYSDTIPAGKILTTDPDIVGGHIAKHSNNRLHVVLSLGIRKATIPDDIADAKTSNGKKPLQALHKAGFTHIVHHASSDVYSLEVPAGSVIDINPKPGTRMNHNEEVSILLSKGPMPVQMPDIVHRTKAEADTALRDIKLDVTYDEENSDTVEKGKIIRSSVDAGTQLHWGDSVKVTVSKGPKTVTLPNVCGKNTTEARKILEALGLQVRVSAPLGDYMHVVRFQSPGAGSEIPLKDSHGNPSTITLTVI</sequence>
<dbReference type="Pfam" id="PF03793">
    <property type="entry name" value="PASTA"/>
    <property type="match status" value="3"/>
</dbReference>
<dbReference type="PANTHER" id="PTHR43289">
    <property type="entry name" value="MITOGEN-ACTIVATED PROTEIN KINASE KINASE KINASE 20-RELATED"/>
    <property type="match status" value="1"/>
</dbReference>
<dbReference type="Gene3D" id="3.30.10.20">
    <property type="match status" value="3"/>
</dbReference>
<evidence type="ECO:0000256" key="6">
    <source>
        <dbReference type="ARBA" id="ARBA00022840"/>
    </source>
</evidence>
<dbReference type="GO" id="GO:0005524">
    <property type="term" value="F:ATP binding"/>
    <property type="evidence" value="ECO:0007669"/>
    <property type="project" value="UniProtKB-KW"/>
</dbReference>
<evidence type="ECO:0000256" key="8">
    <source>
        <dbReference type="ARBA" id="ARBA00048679"/>
    </source>
</evidence>
<evidence type="ECO:0000313" key="14">
    <source>
        <dbReference type="Proteomes" id="UP000070687"/>
    </source>
</evidence>
<dbReference type="CDD" id="cd14014">
    <property type="entry name" value="STKc_PknB_like"/>
    <property type="match status" value="1"/>
</dbReference>
<dbReference type="PROSITE" id="PS50011">
    <property type="entry name" value="PROTEIN_KINASE_DOM"/>
    <property type="match status" value="1"/>
</dbReference>
<name>A0A133NSE2_GARVA</name>
<keyword evidence="10" id="KW-0812">Transmembrane</keyword>
<evidence type="ECO:0000259" key="11">
    <source>
        <dbReference type="PROSITE" id="PS50011"/>
    </source>
</evidence>
<dbReference type="Gene3D" id="1.10.510.10">
    <property type="entry name" value="Transferase(Phosphotransferase) domain 1"/>
    <property type="match status" value="1"/>
</dbReference>
<comment type="catalytic activity">
    <reaction evidence="8">
        <text>L-seryl-[protein] + ATP = O-phospho-L-seryl-[protein] + ADP + H(+)</text>
        <dbReference type="Rhea" id="RHEA:17989"/>
        <dbReference type="Rhea" id="RHEA-COMP:9863"/>
        <dbReference type="Rhea" id="RHEA-COMP:11604"/>
        <dbReference type="ChEBI" id="CHEBI:15378"/>
        <dbReference type="ChEBI" id="CHEBI:29999"/>
        <dbReference type="ChEBI" id="CHEBI:30616"/>
        <dbReference type="ChEBI" id="CHEBI:83421"/>
        <dbReference type="ChEBI" id="CHEBI:456216"/>
        <dbReference type="EC" id="2.7.11.1"/>
    </reaction>
</comment>
<feature type="region of interest" description="Disordered" evidence="9">
    <location>
        <begin position="445"/>
        <end position="471"/>
    </location>
</feature>
<evidence type="ECO:0000256" key="7">
    <source>
        <dbReference type="ARBA" id="ARBA00047899"/>
    </source>
</evidence>
<accession>A0A133NSE2</accession>
<dbReference type="PROSITE" id="PS00108">
    <property type="entry name" value="PROTEIN_KINASE_ST"/>
    <property type="match status" value="1"/>
</dbReference>
<evidence type="ECO:0000313" key="13">
    <source>
        <dbReference type="EMBL" id="KXA19199.1"/>
    </source>
</evidence>
<dbReference type="InterPro" id="IPR008271">
    <property type="entry name" value="Ser/Thr_kinase_AS"/>
</dbReference>
<evidence type="ECO:0000256" key="9">
    <source>
        <dbReference type="SAM" id="MobiDB-lite"/>
    </source>
</evidence>
<organism evidence="13 14">
    <name type="scientific">Gardnerella vaginalis</name>
    <dbReference type="NCBI Taxonomy" id="2702"/>
    <lineage>
        <taxon>Bacteria</taxon>
        <taxon>Bacillati</taxon>
        <taxon>Actinomycetota</taxon>
        <taxon>Actinomycetes</taxon>
        <taxon>Bifidobacteriales</taxon>
        <taxon>Bifidobacteriaceae</taxon>
        <taxon>Gardnerella</taxon>
    </lineage>
</organism>
<feature type="domain" description="PASTA" evidence="12">
    <location>
        <begin position="728"/>
        <end position="797"/>
    </location>
</feature>